<protein>
    <submittedName>
        <fullName evidence="9">AzlC family ABC transporter permease</fullName>
    </submittedName>
</protein>
<keyword evidence="6 8" id="KW-1133">Transmembrane helix</keyword>
<dbReference type="PANTHER" id="PTHR34979">
    <property type="entry name" value="INNER MEMBRANE PROTEIN YGAZ"/>
    <property type="match status" value="1"/>
</dbReference>
<dbReference type="Pfam" id="PF03591">
    <property type="entry name" value="AzlC"/>
    <property type="match status" value="1"/>
</dbReference>
<dbReference type="Proteomes" id="UP000501451">
    <property type="component" value="Chromosome"/>
</dbReference>
<comment type="similarity">
    <text evidence="2">Belongs to the AzlC family.</text>
</comment>
<keyword evidence="4" id="KW-1003">Cell membrane</keyword>
<comment type="subcellular location">
    <subcellularLocation>
        <location evidence="1">Cell membrane</location>
        <topology evidence="1">Multi-pass membrane protein</topology>
    </subcellularLocation>
</comment>
<dbReference type="GO" id="GO:1903785">
    <property type="term" value="P:L-valine transmembrane transport"/>
    <property type="evidence" value="ECO:0007669"/>
    <property type="project" value="TreeGrafter"/>
</dbReference>
<dbReference type="EMBL" id="CP049740">
    <property type="protein sequence ID" value="QII81264.1"/>
    <property type="molecule type" value="Genomic_DNA"/>
</dbReference>
<gene>
    <name evidence="9" type="ORF">G7057_01445</name>
</gene>
<keyword evidence="5 8" id="KW-0812">Transmembrane</keyword>
<dbReference type="PANTHER" id="PTHR34979:SF1">
    <property type="entry name" value="INNER MEMBRANE PROTEIN YGAZ"/>
    <property type="match status" value="1"/>
</dbReference>
<reference evidence="9 10" key="1">
    <citation type="journal article" date="2017" name="Int. J. Syst. Evol. Microbiol.">
        <title>Jeotgalibaca porci sp. nov. and Jeotgalibaca arthritidis sp. nov., isolated from pigs, and emended description of the genus Jeotgalibaca.</title>
        <authorList>
            <person name="Zamora L."/>
            <person name="Perez-Sancho M."/>
            <person name="Dominguez L."/>
            <person name="Fernandez-Garayzabal J.F."/>
            <person name="Vela A.I."/>
        </authorList>
    </citation>
    <scope>NUCLEOTIDE SEQUENCE [LARGE SCALE GENOMIC DNA]</scope>
    <source>
        <strain evidence="9 10">CECT 9157</strain>
    </source>
</reference>
<keyword evidence="10" id="KW-1185">Reference proteome</keyword>
<dbReference type="AlphaFoldDB" id="A0A6G7K7M6"/>
<evidence type="ECO:0000313" key="10">
    <source>
        <dbReference type="Proteomes" id="UP000501451"/>
    </source>
</evidence>
<feature type="transmembrane region" description="Helical" evidence="8">
    <location>
        <begin position="157"/>
        <end position="175"/>
    </location>
</feature>
<feature type="transmembrane region" description="Helical" evidence="8">
    <location>
        <begin position="130"/>
        <end position="151"/>
    </location>
</feature>
<evidence type="ECO:0000256" key="2">
    <source>
        <dbReference type="ARBA" id="ARBA00010735"/>
    </source>
</evidence>
<feature type="transmembrane region" description="Helical" evidence="8">
    <location>
        <begin position="206"/>
        <end position="224"/>
    </location>
</feature>
<dbReference type="PROSITE" id="PS51257">
    <property type="entry name" value="PROKAR_LIPOPROTEIN"/>
    <property type="match status" value="1"/>
</dbReference>
<proteinExistence type="inferred from homology"/>
<evidence type="ECO:0000256" key="1">
    <source>
        <dbReference type="ARBA" id="ARBA00004651"/>
    </source>
</evidence>
<dbReference type="RefSeq" id="WP_166160718.1">
    <property type="nucleotide sequence ID" value="NZ_CP049740.1"/>
</dbReference>
<organism evidence="9 10">
    <name type="scientific">Jeotgalibaca arthritidis</name>
    <dbReference type="NCBI Taxonomy" id="1868794"/>
    <lineage>
        <taxon>Bacteria</taxon>
        <taxon>Bacillati</taxon>
        <taxon>Bacillota</taxon>
        <taxon>Bacilli</taxon>
        <taxon>Lactobacillales</taxon>
        <taxon>Carnobacteriaceae</taxon>
        <taxon>Jeotgalibaca</taxon>
    </lineage>
</organism>
<feature type="transmembrane region" description="Helical" evidence="8">
    <location>
        <begin position="12"/>
        <end position="35"/>
    </location>
</feature>
<keyword evidence="7 8" id="KW-0472">Membrane</keyword>
<evidence type="ECO:0000256" key="3">
    <source>
        <dbReference type="ARBA" id="ARBA00022448"/>
    </source>
</evidence>
<sequence>MKKEEWRDGFKAIIPVCISYFPIGLACGVLLQQAGFNSIAVLLMSLLVYGGASQFMIASMTISGVGFIEIVLMVFFINLRHLLMSSTIAGHLKNKSNLFNLAFAQSITDESYAVNMMKFKIDPSWTANKAMTAGVATYVTWASSTTIGALLGSSVSISTVVMNYMLTAMFIFLLVSQIENWVLFWTTIFAMVSAVILKVVLKNGVAILIASIIASLVGLGLANLKARKEEVVHES</sequence>
<evidence type="ECO:0000256" key="4">
    <source>
        <dbReference type="ARBA" id="ARBA00022475"/>
    </source>
</evidence>
<evidence type="ECO:0000313" key="9">
    <source>
        <dbReference type="EMBL" id="QII81264.1"/>
    </source>
</evidence>
<dbReference type="GO" id="GO:0005886">
    <property type="term" value="C:plasma membrane"/>
    <property type="evidence" value="ECO:0007669"/>
    <property type="project" value="UniProtKB-SubCell"/>
</dbReference>
<accession>A0A6G7K7M6</accession>
<evidence type="ECO:0000256" key="7">
    <source>
        <dbReference type="ARBA" id="ARBA00023136"/>
    </source>
</evidence>
<evidence type="ECO:0000256" key="8">
    <source>
        <dbReference type="SAM" id="Phobius"/>
    </source>
</evidence>
<dbReference type="InterPro" id="IPR011606">
    <property type="entry name" value="Brnchd-chn_aa_trnsp_permease"/>
</dbReference>
<feature type="transmembrane region" description="Helical" evidence="8">
    <location>
        <begin position="55"/>
        <end position="77"/>
    </location>
</feature>
<evidence type="ECO:0000256" key="5">
    <source>
        <dbReference type="ARBA" id="ARBA00022692"/>
    </source>
</evidence>
<feature type="transmembrane region" description="Helical" evidence="8">
    <location>
        <begin position="182"/>
        <end position="200"/>
    </location>
</feature>
<dbReference type="KEGG" id="jar:G7057_01445"/>
<keyword evidence="3" id="KW-0813">Transport</keyword>
<name>A0A6G7K7M6_9LACT</name>
<evidence type="ECO:0000256" key="6">
    <source>
        <dbReference type="ARBA" id="ARBA00022989"/>
    </source>
</evidence>